<dbReference type="AlphaFoldDB" id="A0ABD3CFH0"/>
<gene>
    <name evidence="11" type="primary">PAP20_1</name>
    <name evidence="11" type="ORF">CASFOL_027363</name>
</gene>
<dbReference type="InterPro" id="IPR041792">
    <property type="entry name" value="MPP_PAP"/>
</dbReference>
<evidence type="ECO:0000256" key="1">
    <source>
        <dbReference type="ARBA" id="ARBA00000032"/>
    </source>
</evidence>
<keyword evidence="6" id="KW-0862">Zinc</keyword>
<evidence type="ECO:0000256" key="2">
    <source>
        <dbReference type="ARBA" id="ARBA00001962"/>
    </source>
</evidence>
<comment type="caution">
    <text evidence="11">The sequence shown here is derived from an EMBL/GenBank/DDBJ whole genome shotgun (WGS) entry which is preliminary data.</text>
</comment>
<dbReference type="Pfam" id="PF00149">
    <property type="entry name" value="Metallophos"/>
    <property type="match status" value="1"/>
</dbReference>
<evidence type="ECO:0000256" key="8">
    <source>
        <dbReference type="RuleBase" id="RU361203"/>
    </source>
</evidence>
<keyword evidence="12" id="KW-1185">Reference proteome</keyword>
<protein>
    <recommendedName>
        <fullName evidence="8">Purple acid phosphatase</fullName>
        <ecNumber evidence="8">3.1.3.2</ecNumber>
    </recommendedName>
</protein>
<comment type="catalytic activity">
    <reaction evidence="1 8">
        <text>a phosphate monoester + H2O = an alcohol + phosphate</text>
        <dbReference type="Rhea" id="RHEA:15017"/>
        <dbReference type="ChEBI" id="CHEBI:15377"/>
        <dbReference type="ChEBI" id="CHEBI:30879"/>
        <dbReference type="ChEBI" id="CHEBI:43474"/>
        <dbReference type="ChEBI" id="CHEBI:67140"/>
        <dbReference type="EC" id="3.1.3.2"/>
    </reaction>
</comment>
<feature type="domain" description="Calcineurin-like phosphoesterase" evidence="9">
    <location>
        <begin position="125"/>
        <end position="319"/>
    </location>
</feature>
<dbReference type="EMBL" id="JAVIJP010000036">
    <property type="protein sequence ID" value="KAL3628317.1"/>
    <property type="molecule type" value="Genomic_DNA"/>
</dbReference>
<evidence type="ECO:0000256" key="6">
    <source>
        <dbReference type="ARBA" id="ARBA00022833"/>
    </source>
</evidence>
<dbReference type="InterPro" id="IPR039331">
    <property type="entry name" value="PAPs-like"/>
</dbReference>
<reference evidence="12" key="1">
    <citation type="journal article" date="2024" name="IScience">
        <title>Strigolactones Initiate the Formation of Haustorium-like Structures in Castilleja.</title>
        <authorList>
            <person name="Buerger M."/>
            <person name="Peterson D."/>
            <person name="Chory J."/>
        </authorList>
    </citation>
    <scope>NUCLEOTIDE SEQUENCE [LARGE SCALE GENOMIC DNA]</scope>
</reference>
<keyword evidence="4 8" id="KW-0732">Signal</keyword>
<evidence type="ECO:0000259" key="9">
    <source>
        <dbReference type="Pfam" id="PF00149"/>
    </source>
</evidence>
<dbReference type="InterPro" id="IPR008963">
    <property type="entry name" value="Purple_acid_Pase-like_N"/>
</dbReference>
<dbReference type="GO" id="GO:0003993">
    <property type="term" value="F:acid phosphatase activity"/>
    <property type="evidence" value="ECO:0007669"/>
    <property type="project" value="UniProtKB-EC"/>
</dbReference>
<comment type="similarity">
    <text evidence="3 8">Belongs to the metallophosphoesterase superfamily. Purple acid phosphatase family.</text>
</comment>
<dbReference type="EC" id="3.1.3.2" evidence="8"/>
<dbReference type="InterPro" id="IPR015914">
    <property type="entry name" value="PAPs_N"/>
</dbReference>
<dbReference type="InterPro" id="IPR029052">
    <property type="entry name" value="Metallo-depent_PP-like"/>
</dbReference>
<dbReference type="Gene3D" id="3.60.21.10">
    <property type="match status" value="1"/>
</dbReference>
<dbReference type="SUPFAM" id="SSF56300">
    <property type="entry name" value="Metallo-dependent phosphatases"/>
    <property type="match status" value="1"/>
</dbReference>
<dbReference type="PANTHER" id="PTHR22953:SF153">
    <property type="entry name" value="PURPLE ACID PHOSPHATASE"/>
    <property type="match status" value="1"/>
</dbReference>
<dbReference type="SUPFAM" id="SSF49363">
    <property type="entry name" value="Purple acid phosphatase, N-terminal domain"/>
    <property type="match status" value="1"/>
</dbReference>
<evidence type="ECO:0000313" key="12">
    <source>
        <dbReference type="Proteomes" id="UP001632038"/>
    </source>
</evidence>
<name>A0ABD3CFH0_9LAMI</name>
<dbReference type="Proteomes" id="UP001632038">
    <property type="component" value="Unassembled WGS sequence"/>
</dbReference>
<dbReference type="CDD" id="cd00839">
    <property type="entry name" value="MPP_PAPs"/>
    <property type="match status" value="1"/>
</dbReference>
<feature type="domain" description="Purple acid phosphatase N-terminal" evidence="10">
    <location>
        <begin position="28"/>
        <end position="118"/>
    </location>
</feature>
<organism evidence="11 12">
    <name type="scientific">Castilleja foliolosa</name>
    <dbReference type="NCBI Taxonomy" id="1961234"/>
    <lineage>
        <taxon>Eukaryota</taxon>
        <taxon>Viridiplantae</taxon>
        <taxon>Streptophyta</taxon>
        <taxon>Embryophyta</taxon>
        <taxon>Tracheophyta</taxon>
        <taxon>Spermatophyta</taxon>
        <taxon>Magnoliopsida</taxon>
        <taxon>eudicotyledons</taxon>
        <taxon>Gunneridae</taxon>
        <taxon>Pentapetalae</taxon>
        <taxon>asterids</taxon>
        <taxon>lamiids</taxon>
        <taxon>Lamiales</taxon>
        <taxon>Orobanchaceae</taxon>
        <taxon>Pedicularideae</taxon>
        <taxon>Castillejinae</taxon>
        <taxon>Castilleja</taxon>
    </lineage>
</organism>
<accession>A0ABD3CFH0</accession>
<dbReference type="Pfam" id="PF16656">
    <property type="entry name" value="Pur_ac_phosph_N"/>
    <property type="match status" value="1"/>
</dbReference>
<sequence length="335" mass="38302">MARMIHFAFSIIALHFCGDLMHFVLSSPQQVRISLSGTNHMRITWTTSYNYSTPAIVCYGTSPQNYTSSSKGSTKTYNYVMYTSGYIHDVVIGPLNPNTLYYYRCGSKRRQPAFSFKTPPALFPIKFAVAGDLGQTKKTSSTLKRVSKSNYDVFILPGDLSYANRRQNKWDKFGVLVEPLASQRPWMVTQGNHEIETIPKIHKRRFTSYNSRWLMPYKESGSPSNLFYSFEVAGVHVIMLGSYAKFGVESIQYRWLKADLEKVDRKRTPWLVVVVHAPWYNSNAAHQGEDAALGMKSVMEDVIYGARVDVVFAGHVHVYERFVSLFLFFFSVQYS</sequence>
<keyword evidence="7" id="KW-0325">Glycoprotein</keyword>
<comment type="cofactor">
    <cofactor evidence="2">
        <name>Fe cation</name>
        <dbReference type="ChEBI" id="CHEBI:24875"/>
    </cofactor>
</comment>
<evidence type="ECO:0000256" key="4">
    <source>
        <dbReference type="ARBA" id="ARBA00022729"/>
    </source>
</evidence>
<feature type="chain" id="PRO_5044532081" description="Purple acid phosphatase" evidence="8">
    <location>
        <begin position="27"/>
        <end position="335"/>
    </location>
</feature>
<dbReference type="Gene3D" id="2.60.40.380">
    <property type="entry name" value="Purple acid phosphatase-like, N-terminal"/>
    <property type="match status" value="1"/>
</dbReference>
<keyword evidence="5 8" id="KW-0378">Hydrolase</keyword>
<evidence type="ECO:0000313" key="11">
    <source>
        <dbReference type="EMBL" id="KAL3628317.1"/>
    </source>
</evidence>
<feature type="signal peptide" evidence="8">
    <location>
        <begin position="1"/>
        <end position="26"/>
    </location>
</feature>
<dbReference type="InterPro" id="IPR004843">
    <property type="entry name" value="Calcineurin-like_PHP"/>
</dbReference>
<evidence type="ECO:0000256" key="7">
    <source>
        <dbReference type="ARBA" id="ARBA00023180"/>
    </source>
</evidence>
<evidence type="ECO:0000259" key="10">
    <source>
        <dbReference type="Pfam" id="PF16656"/>
    </source>
</evidence>
<evidence type="ECO:0000256" key="5">
    <source>
        <dbReference type="ARBA" id="ARBA00022801"/>
    </source>
</evidence>
<evidence type="ECO:0000256" key="3">
    <source>
        <dbReference type="ARBA" id="ARBA00008723"/>
    </source>
</evidence>
<dbReference type="PANTHER" id="PTHR22953">
    <property type="entry name" value="ACID PHOSPHATASE RELATED"/>
    <property type="match status" value="1"/>
</dbReference>
<proteinExistence type="inferred from homology"/>